<accession>A0A0L7QWH9</accession>
<organism evidence="1 2">
    <name type="scientific">Habropoda laboriosa</name>
    <dbReference type="NCBI Taxonomy" id="597456"/>
    <lineage>
        <taxon>Eukaryota</taxon>
        <taxon>Metazoa</taxon>
        <taxon>Ecdysozoa</taxon>
        <taxon>Arthropoda</taxon>
        <taxon>Hexapoda</taxon>
        <taxon>Insecta</taxon>
        <taxon>Pterygota</taxon>
        <taxon>Neoptera</taxon>
        <taxon>Endopterygota</taxon>
        <taxon>Hymenoptera</taxon>
        <taxon>Apocrita</taxon>
        <taxon>Aculeata</taxon>
        <taxon>Apoidea</taxon>
        <taxon>Anthophila</taxon>
        <taxon>Apidae</taxon>
        <taxon>Habropoda</taxon>
    </lineage>
</organism>
<reference evidence="1 2" key="1">
    <citation type="submission" date="2015-07" db="EMBL/GenBank/DDBJ databases">
        <title>The genome of Habropoda laboriosa.</title>
        <authorList>
            <person name="Pan H."/>
            <person name="Kapheim K."/>
        </authorList>
    </citation>
    <scope>NUCLEOTIDE SEQUENCE [LARGE SCALE GENOMIC DNA]</scope>
    <source>
        <strain evidence="1">0110345459</strain>
    </source>
</reference>
<proteinExistence type="predicted"/>
<evidence type="ECO:0000313" key="1">
    <source>
        <dbReference type="EMBL" id="KOC62889.1"/>
    </source>
</evidence>
<protein>
    <submittedName>
        <fullName evidence="1">Uncharacterized protein</fullName>
    </submittedName>
</protein>
<dbReference type="Proteomes" id="UP000053825">
    <property type="component" value="Unassembled WGS sequence"/>
</dbReference>
<gene>
    <name evidence="1" type="ORF">WH47_02592</name>
</gene>
<name>A0A0L7QWH9_9HYME</name>
<keyword evidence="2" id="KW-1185">Reference proteome</keyword>
<dbReference type="EMBL" id="KQ414716">
    <property type="protein sequence ID" value="KOC62889.1"/>
    <property type="molecule type" value="Genomic_DNA"/>
</dbReference>
<feature type="non-terminal residue" evidence="1">
    <location>
        <position position="1"/>
    </location>
</feature>
<dbReference type="AlphaFoldDB" id="A0A0L7QWH9"/>
<sequence>GELSSWGSIGEGSGNLGDWGGIGDWCSCEFGHRGGVGDWSGGEFSNWSSGDLGYWRGNERSGGCFFTNDSVESVNWIGGVVNDTSGSVSLEEGVAALNYVSVTGFLLALGIAGKAVVHIVSVAVLRMGVVFVVHCLSHYRFGHWSNHSLSQWSSYCHWGRVSQMRGWCVG</sequence>
<evidence type="ECO:0000313" key="2">
    <source>
        <dbReference type="Proteomes" id="UP000053825"/>
    </source>
</evidence>